<dbReference type="InterPro" id="IPR001715">
    <property type="entry name" value="CH_dom"/>
</dbReference>
<accession>A0AAJ7WP15</accession>
<dbReference type="PROSITE" id="PS50021">
    <property type="entry name" value="CH"/>
    <property type="match status" value="2"/>
</dbReference>
<dbReference type="FunFam" id="1.10.418.10:FF:000011">
    <property type="entry name" value="Parvin, beta"/>
    <property type="match status" value="1"/>
</dbReference>
<evidence type="ECO:0000256" key="7">
    <source>
        <dbReference type="ARBA" id="ARBA00023203"/>
    </source>
</evidence>
<dbReference type="AlphaFoldDB" id="A0AAJ7WP15"/>
<dbReference type="InterPro" id="IPR036872">
    <property type="entry name" value="CH_dom_sf"/>
</dbReference>
<dbReference type="PANTHER" id="PTHR12114:SF1">
    <property type="entry name" value="GAMMA-PARVIN"/>
    <property type="match status" value="1"/>
</dbReference>
<evidence type="ECO:0000256" key="4">
    <source>
        <dbReference type="ARBA" id="ARBA00022490"/>
    </source>
</evidence>
<evidence type="ECO:0000256" key="8">
    <source>
        <dbReference type="ARBA" id="ARBA00023212"/>
    </source>
</evidence>
<dbReference type="CDD" id="cd21222">
    <property type="entry name" value="CH_PARV_rpt2"/>
    <property type="match status" value="1"/>
</dbReference>
<dbReference type="SMART" id="SM00033">
    <property type="entry name" value="CH"/>
    <property type="match status" value="1"/>
</dbReference>
<dbReference type="InterPro" id="IPR028433">
    <property type="entry name" value="Parvin"/>
</dbReference>
<keyword evidence="6" id="KW-0130">Cell adhesion</keyword>
<keyword evidence="5" id="KW-0677">Repeat</keyword>
<dbReference type="GO" id="GO:0030031">
    <property type="term" value="P:cell projection assembly"/>
    <property type="evidence" value="ECO:0007669"/>
    <property type="project" value="TreeGrafter"/>
</dbReference>
<dbReference type="Gene3D" id="1.10.418.10">
    <property type="entry name" value="Calponin-like domain"/>
    <property type="match status" value="2"/>
</dbReference>
<dbReference type="KEGG" id="pmrn:116939909"/>
<protein>
    <submittedName>
        <fullName evidence="11">Alpha-parvin-like isoform X1</fullName>
    </submittedName>
</protein>
<dbReference type="GO" id="GO:0015629">
    <property type="term" value="C:actin cytoskeleton"/>
    <property type="evidence" value="ECO:0007669"/>
    <property type="project" value="TreeGrafter"/>
</dbReference>
<keyword evidence="7" id="KW-0009">Actin-binding</keyword>
<dbReference type="Pfam" id="PF00307">
    <property type="entry name" value="CH"/>
    <property type="match status" value="2"/>
</dbReference>
<name>A0AAJ7WP15_PETMA</name>
<keyword evidence="8" id="KW-0206">Cytoskeleton</keyword>
<evidence type="ECO:0000313" key="11">
    <source>
        <dbReference type="RefSeq" id="XP_032804831.1"/>
    </source>
</evidence>
<comment type="subcellular location">
    <subcellularLocation>
        <location evidence="2">Cytoplasm</location>
        <location evidence="2">Cytoskeleton</location>
    </subcellularLocation>
    <subcellularLocation>
        <location evidence="1">Cytoplasm</location>
        <location evidence="1">Myofibril</location>
        <location evidence="1">Sarcomere</location>
        <location evidence="1">Z line</location>
    </subcellularLocation>
</comment>
<evidence type="ECO:0000256" key="2">
    <source>
        <dbReference type="ARBA" id="ARBA00004245"/>
    </source>
</evidence>
<evidence type="ECO:0000256" key="3">
    <source>
        <dbReference type="ARBA" id="ARBA00005666"/>
    </source>
</evidence>
<dbReference type="GO" id="GO:0034446">
    <property type="term" value="P:substrate adhesion-dependent cell spreading"/>
    <property type="evidence" value="ECO:0007669"/>
    <property type="project" value="TreeGrafter"/>
</dbReference>
<evidence type="ECO:0000256" key="5">
    <source>
        <dbReference type="ARBA" id="ARBA00022737"/>
    </source>
</evidence>
<comment type="similarity">
    <text evidence="3">Belongs to the parvin family.</text>
</comment>
<dbReference type="GO" id="GO:0003779">
    <property type="term" value="F:actin binding"/>
    <property type="evidence" value="ECO:0007669"/>
    <property type="project" value="UniProtKB-KW"/>
</dbReference>
<dbReference type="SUPFAM" id="SSF47576">
    <property type="entry name" value="Calponin-homology domain, CH-domain"/>
    <property type="match status" value="1"/>
</dbReference>
<sequence length="330" mass="37198">MATSLNVSDLMKDLQLDEDCDLDENETTLVIQPNAYRDEQFLQLSEVLLDWVNCTLREENVKVRSVKDDFFDGLVLQHLLEKLGRVKLAVPEIALSEEIQTHKLNLILQNLDEQLCAQDPSKVKWTVKSIHSKNTLATMHLLIRMVQHFSPKVLLPHGVSVKAYLLEKGKNTLKAEQVMEELTPNQLQVERGCQSSDNPIDVIFRVSPEKVPQVEQMLLAFANGHLAGLHLDITDLVTQFADGVMLVLLLGQLSGYFVPLHSYYLSPESREQKVHNVKLALELMEDDGNPMSPVQPEEIVDVDAKAAMKILYILYNKHKASSIASQPQSS</sequence>
<dbReference type="GO" id="GO:0071963">
    <property type="term" value="P:establishment or maintenance of cell polarity regulating cell shape"/>
    <property type="evidence" value="ECO:0007669"/>
    <property type="project" value="TreeGrafter"/>
</dbReference>
<dbReference type="GO" id="GO:0030036">
    <property type="term" value="P:actin cytoskeleton organization"/>
    <property type="evidence" value="ECO:0007669"/>
    <property type="project" value="InterPro"/>
</dbReference>
<evidence type="ECO:0000259" key="9">
    <source>
        <dbReference type="PROSITE" id="PS50021"/>
    </source>
</evidence>
<proteinExistence type="inferred from homology"/>
<dbReference type="Proteomes" id="UP001318040">
    <property type="component" value="Chromosome 7"/>
</dbReference>
<dbReference type="RefSeq" id="XP_032804831.1">
    <property type="nucleotide sequence ID" value="XM_032948940.1"/>
</dbReference>
<feature type="domain" description="Calponin-homology (CH)" evidence="9">
    <location>
        <begin position="212"/>
        <end position="319"/>
    </location>
</feature>
<evidence type="ECO:0000256" key="6">
    <source>
        <dbReference type="ARBA" id="ARBA00022889"/>
    </source>
</evidence>
<dbReference type="PIRSF" id="PIRSF039131">
    <property type="entry name" value="Parvin"/>
    <property type="match status" value="1"/>
</dbReference>
<dbReference type="PANTHER" id="PTHR12114">
    <property type="entry name" value="PARVIN"/>
    <property type="match status" value="1"/>
</dbReference>
<dbReference type="GO" id="GO:0030018">
    <property type="term" value="C:Z disc"/>
    <property type="evidence" value="ECO:0007669"/>
    <property type="project" value="UniProtKB-SubCell"/>
</dbReference>
<evidence type="ECO:0000256" key="1">
    <source>
        <dbReference type="ARBA" id="ARBA00004216"/>
    </source>
</evidence>
<evidence type="ECO:0000313" key="10">
    <source>
        <dbReference type="Proteomes" id="UP001318040"/>
    </source>
</evidence>
<organism evidence="10 11">
    <name type="scientific">Petromyzon marinus</name>
    <name type="common">Sea lamprey</name>
    <dbReference type="NCBI Taxonomy" id="7757"/>
    <lineage>
        <taxon>Eukaryota</taxon>
        <taxon>Metazoa</taxon>
        <taxon>Chordata</taxon>
        <taxon>Craniata</taxon>
        <taxon>Vertebrata</taxon>
        <taxon>Cyclostomata</taxon>
        <taxon>Hyperoartia</taxon>
        <taxon>Petromyzontiformes</taxon>
        <taxon>Petromyzontidae</taxon>
        <taxon>Petromyzon</taxon>
    </lineage>
</organism>
<reference evidence="11" key="1">
    <citation type="submission" date="2025-08" db="UniProtKB">
        <authorList>
            <consortium name="RefSeq"/>
        </authorList>
    </citation>
    <scope>IDENTIFICATION</scope>
    <source>
        <tissue evidence="11">Sperm</tissue>
    </source>
</reference>
<keyword evidence="4" id="KW-0963">Cytoplasm</keyword>
<gene>
    <name evidence="11" type="primary">LOC116939909</name>
</gene>
<feature type="domain" description="Calponin-homology (CH)" evidence="9">
    <location>
        <begin position="42"/>
        <end position="150"/>
    </location>
</feature>
<keyword evidence="10" id="KW-1185">Reference proteome</keyword>
<dbReference type="FunFam" id="1.10.418.10:FF:000015">
    <property type="entry name" value="Parvin beta"/>
    <property type="match status" value="1"/>
</dbReference>
<dbReference type="GO" id="GO:0005925">
    <property type="term" value="C:focal adhesion"/>
    <property type="evidence" value="ECO:0007669"/>
    <property type="project" value="TreeGrafter"/>
</dbReference>